<feature type="repeat" description="WD" evidence="7">
    <location>
        <begin position="283"/>
        <end position="324"/>
    </location>
</feature>
<evidence type="ECO:0000256" key="1">
    <source>
        <dbReference type="ARBA" id="ARBA00004123"/>
    </source>
</evidence>
<dbReference type="VEuPathDB" id="AmoebaDB:NfTy_004640"/>
<dbReference type="InterPro" id="IPR036322">
    <property type="entry name" value="WD40_repeat_dom_sf"/>
</dbReference>
<organism evidence="9 10">
    <name type="scientific">Naegleria fowleri</name>
    <name type="common">Brain eating amoeba</name>
    <dbReference type="NCBI Taxonomy" id="5763"/>
    <lineage>
        <taxon>Eukaryota</taxon>
        <taxon>Discoba</taxon>
        <taxon>Heterolobosea</taxon>
        <taxon>Tetramitia</taxon>
        <taxon>Eutetramitia</taxon>
        <taxon>Vahlkampfiidae</taxon>
        <taxon>Naegleria</taxon>
    </lineage>
</organism>
<dbReference type="SUPFAM" id="SSF50978">
    <property type="entry name" value="WD40 repeat-like"/>
    <property type="match status" value="1"/>
</dbReference>
<feature type="region of interest" description="Disordered" evidence="8">
    <location>
        <begin position="1"/>
        <end position="34"/>
    </location>
</feature>
<dbReference type="RefSeq" id="XP_044568751.1">
    <property type="nucleotide sequence ID" value="XM_044711754.1"/>
</dbReference>
<dbReference type="GO" id="GO:0005848">
    <property type="term" value="C:mRNA cleavage stimulating factor complex"/>
    <property type="evidence" value="ECO:0007669"/>
    <property type="project" value="InterPro"/>
</dbReference>
<dbReference type="OMA" id="HQMDIND"/>
<evidence type="ECO:0000256" key="6">
    <source>
        <dbReference type="ARBA" id="ARBA00029851"/>
    </source>
</evidence>
<dbReference type="PANTHER" id="PTHR44133:SF2">
    <property type="entry name" value="CLEAVAGE STIMULATION FACTOR SUBUNIT 1"/>
    <property type="match status" value="1"/>
</dbReference>
<dbReference type="GO" id="GO:0003723">
    <property type="term" value="F:RNA binding"/>
    <property type="evidence" value="ECO:0007669"/>
    <property type="project" value="TreeGrafter"/>
</dbReference>
<evidence type="ECO:0000313" key="10">
    <source>
        <dbReference type="Proteomes" id="UP000444721"/>
    </source>
</evidence>
<keyword evidence="5" id="KW-0539">Nucleus</keyword>
<dbReference type="PROSITE" id="PS50082">
    <property type="entry name" value="WD_REPEATS_2"/>
    <property type="match status" value="6"/>
</dbReference>
<gene>
    <name evidence="9" type="ORF">FDP41_007953</name>
</gene>
<dbReference type="GO" id="GO:0031124">
    <property type="term" value="P:mRNA 3'-end processing"/>
    <property type="evidence" value="ECO:0007669"/>
    <property type="project" value="InterPro"/>
</dbReference>
<feature type="repeat" description="WD" evidence="7">
    <location>
        <begin position="373"/>
        <end position="405"/>
    </location>
</feature>
<feature type="repeat" description="WD" evidence="7">
    <location>
        <begin position="327"/>
        <end position="368"/>
    </location>
</feature>
<evidence type="ECO:0000256" key="5">
    <source>
        <dbReference type="ARBA" id="ARBA00023242"/>
    </source>
</evidence>
<keyword evidence="4" id="KW-0677">Repeat</keyword>
<feature type="compositionally biased region" description="Low complexity" evidence="8">
    <location>
        <begin position="19"/>
        <end position="33"/>
    </location>
</feature>
<keyword evidence="2 7" id="KW-0853">WD repeat</keyword>
<dbReference type="AlphaFoldDB" id="A0A6A5CF21"/>
<dbReference type="OrthoDB" id="14421at2759"/>
<dbReference type="InterPro" id="IPR044633">
    <property type="entry name" value="CstF1-like"/>
</dbReference>
<dbReference type="Pfam" id="PF00400">
    <property type="entry name" value="WD40"/>
    <property type="match status" value="6"/>
</dbReference>
<name>A0A6A5CF21_NAEFO</name>
<evidence type="ECO:0000313" key="9">
    <source>
        <dbReference type="EMBL" id="KAF0984038.1"/>
    </source>
</evidence>
<dbReference type="InterPro" id="IPR001680">
    <property type="entry name" value="WD40_rpt"/>
</dbReference>
<keyword evidence="10" id="KW-1185">Reference proteome</keyword>
<dbReference type="EMBL" id="VFQX01000004">
    <property type="protein sequence ID" value="KAF0984038.1"/>
    <property type="molecule type" value="Genomic_DNA"/>
</dbReference>
<comment type="caution">
    <text evidence="9">The sequence shown here is derived from an EMBL/GenBank/DDBJ whole genome shotgun (WGS) entry which is preliminary data.</text>
</comment>
<evidence type="ECO:0000256" key="2">
    <source>
        <dbReference type="ARBA" id="ARBA00022574"/>
    </source>
</evidence>
<evidence type="ECO:0000256" key="4">
    <source>
        <dbReference type="ARBA" id="ARBA00022737"/>
    </source>
</evidence>
<dbReference type="Proteomes" id="UP000444721">
    <property type="component" value="Unassembled WGS sequence"/>
</dbReference>
<dbReference type="VEuPathDB" id="AmoebaDB:FDP41_007953"/>
<dbReference type="GeneID" id="68115171"/>
<feature type="repeat" description="WD" evidence="7">
    <location>
        <begin position="224"/>
        <end position="265"/>
    </location>
</feature>
<dbReference type="PANTHER" id="PTHR44133">
    <property type="entry name" value="CLEAVAGE STIMULATION FACTOR SUBUNIT 1"/>
    <property type="match status" value="1"/>
</dbReference>
<comment type="subcellular location">
    <subcellularLocation>
        <location evidence="1">Nucleus</location>
    </subcellularLocation>
</comment>
<keyword evidence="3" id="KW-0507">mRNA processing</keyword>
<reference evidence="9 10" key="1">
    <citation type="journal article" date="2019" name="Sci. Rep.">
        <title>Nanopore sequencing improves the draft genome of the human pathogenic amoeba Naegleria fowleri.</title>
        <authorList>
            <person name="Liechti N."/>
            <person name="Schurch N."/>
            <person name="Bruggmann R."/>
            <person name="Wittwer M."/>
        </authorList>
    </citation>
    <scope>NUCLEOTIDE SEQUENCE [LARGE SCALE GENOMIC DNA]</scope>
    <source>
        <strain evidence="9 10">ATCC 30894</strain>
    </source>
</reference>
<evidence type="ECO:0000256" key="7">
    <source>
        <dbReference type="PROSITE-ProRule" id="PRU00221"/>
    </source>
</evidence>
<sequence>MNPQSTQGLSSSSGGGGASASSSSTQQTSLPSTIANNAGNTISCGDLFTSFFNQNHHQQNMKAGASAKQQQQYVQQLIQEDLDDFQNPNSKMFKKFLYQMVVNQLKHDGFQGAANAVAEALFLDQDINLYDKSPHRLSELVLLGLEAEKELKFDLFVEPFSSGTKKSSKKRKGDFASQQGHLLTLGENFYKTSNPEGTSTQSKSSGLSPDGLALKNCTFTTKFITTHKGAARCAKFSNDGRYVVTGSADCSLKLLDVSRMNYHHQTKAEVEDYSNAKPVIRTFYDHQMDINDVEFHPVLPIIISASKDRTIKFFDITKPSVKRAFHTIDESHNVRTLSIHPSGNYLLVGTEDSIIRTYDLTNNYKCYASSNSYDNHMGAINQVRYSSDGKMFISAGKDGSIKLWDGVIGRCVTTIPKAHGEAVFSVQFSQNSKYFLSGGSDAIIRLWDISTGKQVRTYEPPNPHELTSRVQTTFNYNESGVVSSFHNDIYMWDTRMTSISHHLSGHIKPVRWVATSPCMHAFMSCSEDLRARFWNGEP</sequence>
<protein>
    <recommendedName>
        <fullName evidence="6">Cleavage stimulation factor 50 kDa subunit</fullName>
    </recommendedName>
</protein>
<dbReference type="InterPro" id="IPR015943">
    <property type="entry name" value="WD40/YVTN_repeat-like_dom_sf"/>
</dbReference>
<evidence type="ECO:0000256" key="3">
    <source>
        <dbReference type="ARBA" id="ARBA00022664"/>
    </source>
</evidence>
<accession>A0A6A5CF21</accession>
<proteinExistence type="predicted"/>
<dbReference type="InterPro" id="IPR020472">
    <property type="entry name" value="WD40_PAC1"/>
</dbReference>
<dbReference type="SMART" id="SM00320">
    <property type="entry name" value="WD40"/>
    <property type="match status" value="6"/>
</dbReference>
<dbReference type="CDD" id="cd00200">
    <property type="entry name" value="WD40"/>
    <property type="match status" value="1"/>
</dbReference>
<dbReference type="Gene3D" id="2.130.10.10">
    <property type="entry name" value="YVTN repeat-like/Quinoprotein amine dehydrogenase"/>
    <property type="match status" value="2"/>
</dbReference>
<feature type="repeat" description="WD" evidence="7">
    <location>
        <begin position="503"/>
        <end position="538"/>
    </location>
</feature>
<dbReference type="PROSITE" id="PS50294">
    <property type="entry name" value="WD_REPEATS_REGION"/>
    <property type="match status" value="3"/>
</dbReference>
<dbReference type="PRINTS" id="PR00320">
    <property type="entry name" value="GPROTEINBRPT"/>
</dbReference>
<evidence type="ECO:0000256" key="8">
    <source>
        <dbReference type="SAM" id="MobiDB-lite"/>
    </source>
</evidence>
<feature type="repeat" description="WD" evidence="7">
    <location>
        <begin position="416"/>
        <end position="457"/>
    </location>
</feature>
<dbReference type="VEuPathDB" id="AmoebaDB:NF0037440"/>
<feature type="compositionally biased region" description="Low complexity" evidence="8">
    <location>
        <begin position="1"/>
        <end position="12"/>
    </location>
</feature>